<reference evidence="2 4" key="1">
    <citation type="submission" date="2020-06" db="EMBL/GenBank/DDBJ databases">
        <authorList>
            <consortium name="Wellcome Sanger Institute Data Sharing"/>
        </authorList>
    </citation>
    <scope>NUCLEOTIDE SEQUENCE [LARGE SCALE GENOMIC DNA]</scope>
</reference>
<evidence type="ECO:0000256" key="1">
    <source>
        <dbReference type="SAM" id="MobiDB-lite"/>
    </source>
</evidence>
<sequence>MVTSGCCPASPGDPSRALDLHLVPCLWTEHDVLSAPWTASLSFRNRSPIAPAPQARFPSHAVNVPSPSARNPALEHHPR</sequence>
<proteinExistence type="predicted"/>
<reference evidence="3" key="2">
    <citation type="submission" date="2025-05" db="UniProtKB">
        <authorList>
            <consortium name="Ensembl"/>
        </authorList>
    </citation>
    <scope>IDENTIFICATION</scope>
</reference>
<dbReference type="Proteomes" id="UP000694580">
    <property type="component" value="Chromosome 6"/>
</dbReference>
<dbReference type="Ensembl" id="ENSDCDT00010015667.1">
    <property type="protein sequence ID" value="ENSDCDP00010014877.1"/>
    <property type="gene ID" value="ENSDCDG00010006781.1"/>
</dbReference>
<name>A0A8C4A7H7_9TELE</name>
<organism evidence="3 4">
    <name type="scientific">Denticeps clupeoides</name>
    <name type="common">denticle herring</name>
    <dbReference type="NCBI Taxonomy" id="299321"/>
    <lineage>
        <taxon>Eukaryota</taxon>
        <taxon>Metazoa</taxon>
        <taxon>Chordata</taxon>
        <taxon>Craniata</taxon>
        <taxon>Vertebrata</taxon>
        <taxon>Euteleostomi</taxon>
        <taxon>Actinopterygii</taxon>
        <taxon>Neopterygii</taxon>
        <taxon>Teleostei</taxon>
        <taxon>Clupei</taxon>
        <taxon>Clupeiformes</taxon>
        <taxon>Denticipitoidei</taxon>
        <taxon>Denticipitidae</taxon>
        <taxon>Denticeps</taxon>
    </lineage>
</organism>
<keyword evidence="4" id="KW-1185">Reference proteome</keyword>
<evidence type="ECO:0000313" key="4">
    <source>
        <dbReference type="Proteomes" id="UP000694580"/>
    </source>
</evidence>
<dbReference type="AlphaFoldDB" id="A0A8C4A7H7"/>
<protein>
    <submittedName>
        <fullName evidence="3">Uncharacterized protein</fullName>
    </submittedName>
</protein>
<evidence type="ECO:0000313" key="3">
    <source>
        <dbReference type="Ensembl" id="ENSDCDP00010044430.1"/>
    </source>
</evidence>
<accession>A0A8C4A7H7</accession>
<dbReference type="GeneTree" id="ENSGT01120000278187"/>
<feature type="region of interest" description="Disordered" evidence="1">
    <location>
        <begin position="48"/>
        <end position="79"/>
    </location>
</feature>
<evidence type="ECO:0000313" key="2">
    <source>
        <dbReference type="Ensembl" id="ENSDCDP00010014877.1"/>
    </source>
</evidence>
<dbReference type="Ensembl" id="ENSDCDT00010054530.1">
    <property type="protein sequence ID" value="ENSDCDP00010044430.1"/>
    <property type="gene ID" value="ENSDCDG00010027500.1"/>
</dbReference>